<evidence type="ECO:0000256" key="4">
    <source>
        <dbReference type="ARBA" id="ARBA00022801"/>
    </source>
</evidence>
<evidence type="ECO:0000256" key="7">
    <source>
        <dbReference type="ARBA" id="ARBA00023242"/>
    </source>
</evidence>
<dbReference type="Pfam" id="PF03167">
    <property type="entry name" value="UDG"/>
    <property type="match status" value="1"/>
</dbReference>
<dbReference type="GO" id="GO:0006284">
    <property type="term" value="P:base-excision repair"/>
    <property type="evidence" value="ECO:0007669"/>
    <property type="project" value="InterPro"/>
</dbReference>
<keyword evidence="3" id="KW-0227">DNA damage</keyword>
<evidence type="ECO:0000256" key="6">
    <source>
        <dbReference type="ARBA" id="ARBA00023204"/>
    </source>
</evidence>
<keyword evidence="10" id="KW-1185">Reference proteome</keyword>
<dbReference type="RefSeq" id="XP_026285057.1">
    <property type="nucleotide sequence ID" value="XM_026429272.2"/>
</dbReference>
<dbReference type="InterPro" id="IPR039134">
    <property type="entry name" value="SMUG1"/>
</dbReference>
<keyword evidence="5" id="KW-0238">DNA-binding</keyword>
<dbReference type="PANTHER" id="PTHR13235:SF2">
    <property type="entry name" value="SINGLE-STRAND SELECTIVE MONOFUNCTIONAL URACIL DNA GLYCOSYLASE"/>
    <property type="match status" value="1"/>
</dbReference>
<protein>
    <submittedName>
        <fullName evidence="11">Single-strand selective monofunctional uracil DNA glycosylase-like isoform X1</fullName>
    </submittedName>
</protein>
<accession>A0A6J1SW02</accession>
<organism evidence="10 11">
    <name type="scientific">Frankliniella occidentalis</name>
    <name type="common">Western flower thrips</name>
    <name type="synonym">Euthrips occidentalis</name>
    <dbReference type="NCBI Taxonomy" id="133901"/>
    <lineage>
        <taxon>Eukaryota</taxon>
        <taxon>Metazoa</taxon>
        <taxon>Ecdysozoa</taxon>
        <taxon>Arthropoda</taxon>
        <taxon>Hexapoda</taxon>
        <taxon>Insecta</taxon>
        <taxon>Pterygota</taxon>
        <taxon>Neoptera</taxon>
        <taxon>Paraneoptera</taxon>
        <taxon>Thysanoptera</taxon>
        <taxon>Terebrantia</taxon>
        <taxon>Thripoidea</taxon>
        <taxon>Thripidae</taxon>
        <taxon>Frankliniella</taxon>
    </lineage>
</organism>
<evidence type="ECO:0000313" key="11">
    <source>
        <dbReference type="RefSeq" id="XP_026285057.1"/>
    </source>
</evidence>
<dbReference type="KEGG" id="foc:113211036"/>
<feature type="domain" description="Uracil-DNA glycosylase-like" evidence="9">
    <location>
        <begin position="96"/>
        <end position="279"/>
    </location>
</feature>
<proteinExistence type="inferred from homology"/>
<sequence length="300" mass="33070">MSDQESNNCHSKSSTENGFQETFPHHTSKTCSSSSSCTTSLHLTSTMKPALAEELLRIELELCAQLSALKFSHPVEFVYSPINYAFNLHAQFVRKFANTTKKVIFLGMNPGPWGMSQTGVPFGEVSVVRDWLAISGPVSKPIKEHPSRLVSGLECHRSEVSGKRFWGLFQELCGSNPHVFFQHCFIYNQCPIALMSVSGKNITPAELKASESKTLLAICDRALSKVLQLLQVETVVAIGKFAEKRANIAVRDANLKSIQVVSIPHPSPRNASCSSNWKEIVLKVLENLNLIGLFAAPIKN</sequence>
<dbReference type="GO" id="GO:0003677">
    <property type="term" value="F:DNA binding"/>
    <property type="evidence" value="ECO:0007669"/>
    <property type="project" value="UniProtKB-KW"/>
</dbReference>
<evidence type="ECO:0000256" key="8">
    <source>
        <dbReference type="SAM" id="MobiDB-lite"/>
    </source>
</evidence>
<keyword evidence="7" id="KW-0539">Nucleus</keyword>
<dbReference type="GO" id="GO:0017065">
    <property type="term" value="F:single-strand selective uracil DNA N-glycosylase activity"/>
    <property type="evidence" value="ECO:0007669"/>
    <property type="project" value="InterPro"/>
</dbReference>
<evidence type="ECO:0000256" key="1">
    <source>
        <dbReference type="ARBA" id="ARBA00004123"/>
    </source>
</evidence>
<feature type="region of interest" description="Disordered" evidence="8">
    <location>
        <begin position="1"/>
        <end position="36"/>
    </location>
</feature>
<dbReference type="GO" id="GO:0000703">
    <property type="term" value="F:oxidized pyrimidine nucleobase lesion DNA N-glycosylase activity"/>
    <property type="evidence" value="ECO:0007669"/>
    <property type="project" value="TreeGrafter"/>
</dbReference>
<evidence type="ECO:0000256" key="3">
    <source>
        <dbReference type="ARBA" id="ARBA00022763"/>
    </source>
</evidence>
<dbReference type="AlphaFoldDB" id="A0A6J1SW02"/>
<evidence type="ECO:0000313" key="10">
    <source>
        <dbReference type="Proteomes" id="UP000504606"/>
    </source>
</evidence>
<name>A0A6J1SW02_FRAOC</name>
<evidence type="ECO:0000259" key="9">
    <source>
        <dbReference type="Pfam" id="PF03167"/>
    </source>
</evidence>
<dbReference type="OrthoDB" id="408702at2759"/>
<dbReference type="CDD" id="cd19374">
    <property type="entry name" value="UDG-F3_SMUG1-like"/>
    <property type="match status" value="1"/>
</dbReference>
<dbReference type="GeneID" id="113211036"/>
<dbReference type="PANTHER" id="PTHR13235">
    <property type="entry name" value="SINGLE-STRAND SELECTIVE MONOFUNCTIONAL URACIL DNA GLYCOSYLASE"/>
    <property type="match status" value="1"/>
</dbReference>
<dbReference type="Proteomes" id="UP000504606">
    <property type="component" value="Unplaced"/>
</dbReference>
<keyword evidence="4" id="KW-0378">Hydrolase</keyword>
<evidence type="ECO:0000256" key="5">
    <source>
        <dbReference type="ARBA" id="ARBA00023125"/>
    </source>
</evidence>
<feature type="compositionally biased region" description="Polar residues" evidence="8">
    <location>
        <begin position="1"/>
        <end position="20"/>
    </location>
</feature>
<comment type="similarity">
    <text evidence="2">Belongs to the uracil-DNA glycosylase (UDG) superfamily. SMUG1 family.</text>
</comment>
<keyword evidence="6" id="KW-0234">DNA repair</keyword>
<dbReference type="SUPFAM" id="SSF52141">
    <property type="entry name" value="Uracil-DNA glycosylase-like"/>
    <property type="match status" value="1"/>
</dbReference>
<reference evidence="11" key="1">
    <citation type="submission" date="2025-08" db="UniProtKB">
        <authorList>
            <consortium name="RefSeq"/>
        </authorList>
    </citation>
    <scope>IDENTIFICATION</scope>
    <source>
        <tissue evidence="11">Whole organism</tissue>
    </source>
</reference>
<dbReference type="InterPro" id="IPR005122">
    <property type="entry name" value="Uracil-DNA_glycosylase-like"/>
</dbReference>
<dbReference type="GO" id="GO:0005634">
    <property type="term" value="C:nucleus"/>
    <property type="evidence" value="ECO:0007669"/>
    <property type="project" value="UniProtKB-SubCell"/>
</dbReference>
<comment type="subcellular location">
    <subcellularLocation>
        <location evidence="1">Nucleus</location>
    </subcellularLocation>
</comment>
<dbReference type="Gene3D" id="3.40.470.10">
    <property type="entry name" value="Uracil-DNA glycosylase-like domain"/>
    <property type="match status" value="1"/>
</dbReference>
<gene>
    <name evidence="11" type="primary">LOC113211036</name>
</gene>
<dbReference type="FunFam" id="3.40.470.10:FF:000005">
    <property type="entry name" value="Single-strand selective monofunctional uracil DNA glycosylase"/>
    <property type="match status" value="1"/>
</dbReference>
<dbReference type="InterPro" id="IPR036895">
    <property type="entry name" value="Uracil-DNA_glycosylase-like_sf"/>
</dbReference>
<evidence type="ECO:0000256" key="2">
    <source>
        <dbReference type="ARBA" id="ARBA00007889"/>
    </source>
</evidence>